<keyword evidence="2" id="KW-1185">Reference proteome</keyword>
<evidence type="ECO:0000313" key="2">
    <source>
        <dbReference type="Proteomes" id="UP001597221"/>
    </source>
</evidence>
<gene>
    <name evidence="1" type="ORF">ACFSBH_13460</name>
</gene>
<dbReference type="Pfam" id="PF13289">
    <property type="entry name" value="SIR2_2"/>
    <property type="match status" value="1"/>
</dbReference>
<organism evidence="1 2">
    <name type="scientific">Oceanobacillus luteolus</name>
    <dbReference type="NCBI Taxonomy" id="1274358"/>
    <lineage>
        <taxon>Bacteria</taxon>
        <taxon>Bacillati</taxon>
        <taxon>Bacillota</taxon>
        <taxon>Bacilli</taxon>
        <taxon>Bacillales</taxon>
        <taxon>Bacillaceae</taxon>
        <taxon>Oceanobacillus</taxon>
    </lineage>
</organism>
<dbReference type="Proteomes" id="UP001597221">
    <property type="component" value="Unassembled WGS sequence"/>
</dbReference>
<accession>A0ABW4HSV1</accession>
<comment type="caution">
    <text evidence="1">The sequence shown here is derived from an EMBL/GenBank/DDBJ whole genome shotgun (WGS) entry which is preliminary data.</text>
</comment>
<name>A0ABW4HSV1_9BACI</name>
<dbReference type="EMBL" id="JBHUDE010000121">
    <property type="protein sequence ID" value="MFD1608634.1"/>
    <property type="molecule type" value="Genomic_DNA"/>
</dbReference>
<dbReference type="RefSeq" id="WP_379598003.1">
    <property type="nucleotide sequence ID" value="NZ_JBHUDE010000121.1"/>
</dbReference>
<reference evidence="2" key="1">
    <citation type="journal article" date="2019" name="Int. J. Syst. Evol. Microbiol.">
        <title>The Global Catalogue of Microorganisms (GCM) 10K type strain sequencing project: providing services to taxonomists for standard genome sequencing and annotation.</title>
        <authorList>
            <consortium name="The Broad Institute Genomics Platform"/>
            <consortium name="The Broad Institute Genome Sequencing Center for Infectious Disease"/>
            <person name="Wu L."/>
            <person name="Ma J."/>
        </authorList>
    </citation>
    <scope>NUCLEOTIDE SEQUENCE [LARGE SCALE GENOMIC DNA]</scope>
    <source>
        <strain evidence="2">CGMCC 1.12376</strain>
    </source>
</reference>
<proteinExistence type="predicted"/>
<protein>
    <submittedName>
        <fullName evidence="1">SIR2 family protein</fullName>
    </submittedName>
</protein>
<evidence type="ECO:0000313" key="1">
    <source>
        <dbReference type="EMBL" id="MFD1608634.1"/>
    </source>
</evidence>
<sequence length="464" mass="54256">MHEYIYNQMTHNIKFENNELQNFFCKEAPDQITSEESEGFHLYLTDIIQEMFHREFFSGRQIDTNEEVISSIRDQLKKKTQRIRNDILNKYLQSENLHILMSNGCSMYAGSKAINTNQKQEHTFLLENFNFDESINNKDELEGVLKNLAKKRPEQALDGLYEMLSYYQNVLQDDSILSQLELLVENFKDAFIKNFVLTIDYEINHFHKTFLKKLVSRGDKSNKVNIFTLNYDLLIEKTAEELGIQVNNGFAGFHYRAFNPASFHLDTHIQYSDGGKTYTKGINLFKLHGSLSWFFDNYKPPYGISEKQLDFRNLSTEGEGSLIPDCIIYPVQSKKTYSLDLPYSEMFRQFIEFCNKPNSTLLVMGYSFLDEHVNDIITNALSNPEFNLIIFSYSNKSDENISPFLRSLIDRSFEDSRITIFFGNFLGDFQYITSYLIPYPNFDNNEKIILDTLTRLKGEMNNNV</sequence>